<evidence type="ECO:0000256" key="12">
    <source>
        <dbReference type="ARBA" id="ARBA00037982"/>
    </source>
</evidence>
<dbReference type="Gene3D" id="1.10.510.10">
    <property type="entry name" value="Transferase(Phosphotransferase) domain 1"/>
    <property type="match status" value="2"/>
</dbReference>
<dbReference type="SUPFAM" id="SSF56112">
    <property type="entry name" value="Protein kinase-like (PK-like)"/>
    <property type="match status" value="1"/>
</dbReference>
<dbReference type="EMBL" id="CBTN010000058">
    <property type="protein sequence ID" value="CDH58604.1"/>
    <property type="molecule type" value="Genomic_DNA"/>
</dbReference>
<evidence type="ECO:0000256" key="18">
    <source>
        <dbReference type="ARBA" id="ARBA00048977"/>
    </source>
</evidence>
<keyword evidence="6 19" id="KW-0547">Nucleotide-binding</keyword>
<dbReference type="PROSITE" id="PS00108">
    <property type="entry name" value="PROTEIN_KINASE_ST"/>
    <property type="match status" value="1"/>
</dbReference>
<feature type="compositionally biased region" description="Low complexity" evidence="20">
    <location>
        <begin position="826"/>
        <end position="835"/>
    </location>
</feature>
<keyword evidence="2" id="KW-0723">Serine/threonine-protein kinase</keyword>
<dbReference type="GO" id="GO:0005737">
    <property type="term" value="C:cytoplasm"/>
    <property type="evidence" value="ECO:0007669"/>
    <property type="project" value="TreeGrafter"/>
</dbReference>
<dbReference type="GO" id="GO:0005634">
    <property type="term" value="C:nucleus"/>
    <property type="evidence" value="ECO:0007669"/>
    <property type="project" value="TreeGrafter"/>
</dbReference>
<feature type="binding site" evidence="19">
    <location>
        <position position="250"/>
    </location>
    <ligand>
        <name>ATP</name>
        <dbReference type="ChEBI" id="CHEBI:30616"/>
    </ligand>
</feature>
<feature type="region of interest" description="Disordered" evidence="20">
    <location>
        <begin position="166"/>
        <end position="194"/>
    </location>
</feature>
<reference evidence="22" key="1">
    <citation type="submission" date="2013-08" db="EMBL/GenBank/DDBJ databases">
        <title>Gene expansion shapes genome architecture in the human pathogen Lichtheimia corymbifera: an evolutionary genomics analysis in the ancient terrestrial Mucorales (Mucoromycotina).</title>
        <authorList>
            <person name="Schwartze V.U."/>
            <person name="Winter S."/>
            <person name="Shelest E."/>
            <person name="Marcet-Houben M."/>
            <person name="Horn F."/>
            <person name="Wehner S."/>
            <person name="Hoffmann K."/>
            <person name="Riege K."/>
            <person name="Sammeth M."/>
            <person name="Nowrousian M."/>
            <person name="Valiante V."/>
            <person name="Linde J."/>
            <person name="Jacobsen I.D."/>
            <person name="Marz M."/>
            <person name="Brakhage A.A."/>
            <person name="Gabaldon T."/>
            <person name="Bocker S."/>
            <person name="Voigt K."/>
        </authorList>
    </citation>
    <scope>NUCLEOTIDE SEQUENCE [LARGE SCALE GENOMIC DNA]</scope>
    <source>
        <strain evidence="22">FSU 9682</strain>
    </source>
</reference>
<dbReference type="InterPro" id="IPR008271">
    <property type="entry name" value="Ser/Thr_kinase_AS"/>
</dbReference>
<evidence type="ECO:0000256" key="20">
    <source>
        <dbReference type="SAM" id="MobiDB-lite"/>
    </source>
</evidence>
<dbReference type="InterPro" id="IPR050339">
    <property type="entry name" value="CC_SR_Kinase"/>
</dbReference>
<dbReference type="AlphaFoldDB" id="A0A068S8I6"/>
<feature type="compositionally biased region" description="Low complexity" evidence="20">
    <location>
        <begin position="184"/>
        <end position="194"/>
    </location>
</feature>
<sequence length="835" mass="94563">MVPVCTDDDDCTYSSVLTNDSDRPNSFWHRPSSFELEQQANEYDREGGLLSVNNQKNVQFGRGGGGQQLWQPKALSDGSKRRQAKMLLVSLIESFCRVYGESPESNRKVFFLICQTLRSLGLIDAEFMDEMASVRSTFQNAFQQLFYTAVQTVQDERLFQQHQKMIGPVPSSDEEESSMRRFQSPSPSAAAAAAATPSSITSEQLLSNLSVQNSRYENDFVEISMLGRGGFASVWRARNKLDGIDYAIKKIRLGKDLDTMMDHENPYEKIFREIKHLARLEHRNVVRYYSSWLELVSSAALQRDEEEDEDYFSEYYRSSTTTTRKSKVRFHQETSIFNDPIFDFSDESSLRMNSPQLSSPGVDFVMEEEEKMTWTRGGGGGGSTSNSSSMMEVQRSSSIQRRHHSAFGSFEGEWVLYIQMQLCPATLHDFIKFRNQQCFQDNEDGYDAVDPQRNIDIFAQILEGAAYIHEQGVMHRDLKPTNIFLSMPSSLNEARRSSQSNRRHGRSRANSLATSSGPRSHGSISSSNSSSNHGMLSSSSLAHDHSFSFDSVHTPDGLRQCMWDEPWVPKIGDFGLAAASEEDQDLSSSPFVEEEQQSASENNNSSKEVSENTTPRRRPSVRRMRTGGVGTRTYASPEQLAHRPSAYGEKVDIYSLAIIFFELYRPFATAMERAEAIDALKQGIFPDGFVERYPKESALILWMMDPNAANRPTAAQLLDFELFTGDSANTHPQQQKQQQQQQQEQEDHDDESFASLKSQLKAKSRALDQQNEEMAALRMRMERIELEKKLEMDAMQKRLDDLQRQLEQVQHTKLPLTPPASNMGPSSSSSDTTSQ</sequence>
<dbReference type="EC" id="2.7.11.1" evidence="1"/>
<dbReference type="InterPro" id="IPR000719">
    <property type="entry name" value="Prot_kinase_dom"/>
</dbReference>
<dbReference type="Gene3D" id="3.30.200.20">
    <property type="entry name" value="Phosphorylase Kinase, domain 1"/>
    <property type="match status" value="1"/>
</dbReference>
<feature type="compositionally biased region" description="Polar residues" evidence="20">
    <location>
        <begin position="491"/>
        <end position="500"/>
    </location>
</feature>
<feature type="region of interest" description="Disordered" evidence="20">
    <location>
        <begin position="726"/>
        <end position="753"/>
    </location>
</feature>
<gene>
    <name evidence="22" type="ORF">LCOR_09459.1</name>
</gene>
<protein>
    <recommendedName>
        <fullName evidence="13">Eukaryotic translation initiation factor 2-alpha kinase 1</fullName>
        <ecNumber evidence="1">2.7.11.1</ecNumber>
    </recommendedName>
    <alternativeName>
        <fullName evidence="15">Heme-regulated eukaryotic initiation factor eIF-2-alpha kinase</fullName>
    </alternativeName>
    <alternativeName>
        <fullName evidence="14">Hemin-sensitive initiation factor 2-alpha kinase</fullName>
    </alternativeName>
</protein>
<keyword evidence="7 22" id="KW-0418">Kinase</keyword>
<dbReference type="PANTHER" id="PTHR11042:SF160">
    <property type="entry name" value="EUKARYOTIC TRANSLATION INITIATION FACTOR 2-ALPHA KINASE 1"/>
    <property type="match status" value="1"/>
</dbReference>
<dbReference type="PROSITE" id="PS50011">
    <property type="entry name" value="PROTEIN_KINASE_DOM"/>
    <property type="match status" value="1"/>
</dbReference>
<feature type="compositionally biased region" description="Basic residues" evidence="20">
    <location>
        <begin position="615"/>
        <end position="625"/>
    </location>
</feature>
<feature type="compositionally biased region" description="Low complexity" evidence="20">
    <location>
        <begin position="384"/>
        <end position="395"/>
    </location>
</feature>
<keyword evidence="23" id="KW-1185">Reference proteome</keyword>
<keyword evidence="3" id="KW-0597">Phosphoprotein</keyword>
<dbReference type="InterPro" id="IPR054521">
    <property type="entry name" value="HRI2_3H"/>
</dbReference>
<keyword evidence="5" id="KW-0677">Repeat</keyword>
<dbReference type="OrthoDB" id="1405469at2759"/>
<feature type="region of interest" description="Disordered" evidence="20">
    <location>
        <begin position="799"/>
        <end position="835"/>
    </location>
</feature>
<evidence type="ECO:0000259" key="21">
    <source>
        <dbReference type="PROSITE" id="PS50011"/>
    </source>
</evidence>
<feature type="domain" description="Protein kinase" evidence="21">
    <location>
        <begin position="220"/>
        <end position="723"/>
    </location>
</feature>
<dbReference type="GO" id="GO:0004694">
    <property type="term" value="F:eukaryotic translation initiation factor 2alpha kinase activity"/>
    <property type="evidence" value="ECO:0007669"/>
    <property type="project" value="TreeGrafter"/>
</dbReference>
<dbReference type="Proteomes" id="UP000027586">
    <property type="component" value="Unassembled WGS sequence"/>
</dbReference>
<evidence type="ECO:0000256" key="13">
    <source>
        <dbReference type="ARBA" id="ARBA00040433"/>
    </source>
</evidence>
<comment type="caution">
    <text evidence="22">The sequence shown here is derived from an EMBL/GenBank/DDBJ whole genome shotgun (WGS) entry which is preliminary data.</text>
</comment>
<dbReference type="GO" id="GO:0005524">
    <property type="term" value="F:ATP binding"/>
    <property type="evidence" value="ECO:0007669"/>
    <property type="project" value="UniProtKB-UniRule"/>
</dbReference>
<keyword evidence="4" id="KW-0808">Transferase</keyword>
<evidence type="ECO:0000256" key="3">
    <source>
        <dbReference type="ARBA" id="ARBA00022553"/>
    </source>
</evidence>
<feature type="region of interest" description="Disordered" evidence="20">
    <location>
        <begin position="491"/>
        <end position="541"/>
    </location>
</feature>
<dbReference type="SMART" id="SM00220">
    <property type="entry name" value="S_TKc"/>
    <property type="match status" value="1"/>
</dbReference>
<evidence type="ECO:0000256" key="2">
    <source>
        <dbReference type="ARBA" id="ARBA00022527"/>
    </source>
</evidence>
<evidence type="ECO:0000256" key="5">
    <source>
        <dbReference type="ARBA" id="ARBA00022737"/>
    </source>
</evidence>
<comment type="similarity">
    <text evidence="12">Belongs to the protein kinase superfamily. Ser/Thr protein kinase family. GCN2 subfamily.</text>
</comment>
<evidence type="ECO:0000256" key="17">
    <source>
        <dbReference type="ARBA" id="ARBA00048659"/>
    </source>
</evidence>
<evidence type="ECO:0000256" key="7">
    <source>
        <dbReference type="ARBA" id="ARBA00022777"/>
    </source>
</evidence>
<dbReference type="InterPro" id="IPR011009">
    <property type="entry name" value="Kinase-like_dom_sf"/>
</dbReference>
<keyword evidence="8 19" id="KW-0067">ATP-binding</keyword>
<keyword evidence="10" id="KW-1015">Disulfide bond</keyword>
<dbReference type="Pfam" id="PF22949">
    <property type="entry name" value="HRI2_3H"/>
    <property type="match status" value="1"/>
</dbReference>
<dbReference type="STRING" id="1263082.A0A068S8I6"/>
<evidence type="ECO:0000256" key="14">
    <source>
        <dbReference type="ARBA" id="ARBA00042456"/>
    </source>
</evidence>
<feature type="compositionally biased region" description="Low complexity" evidence="20">
    <location>
        <begin position="515"/>
        <end position="541"/>
    </location>
</feature>
<feature type="compositionally biased region" description="Low complexity" evidence="20">
    <location>
        <begin position="597"/>
        <end position="613"/>
    </location>
</feature>
<dbReference type="PROSITE" id="PS00107">
    <property type="entry name" value="PROTEIN_KINASE_ATP"/>
    <property type="match status" value="1"/>
</dbReference>
<feature type="compositionally biased region" description="Low complexity" evidence="20">
    <location>
        <begin position="733"/>
        <end position="743"/>
    </location>
</feature>
<keyword evidence="11" id="KW-0652">Protein synthesis inhibitor</keyword>
<evidence type="ECO:0000256" key="15">
    <source>
        <dbReference type="ARBA" id="ARBA00042914"/>
    </source>
</evidence>
<comment type="subunit">
    <text evidence="16">Synthesized in an inactive form that binds to the N-terminal domain of CDC37. Has to be associated with a multiprotein complex containing Hsp90, CDC37 and PPP5C for maturation and activation by autophosphorylation. The phosphatase PPP5C modulates this activation. Homodimer; homodimerizes in presence of heme, forming a disulfide-linked inactive homodimer. Interacts with DELE1; binds both to full-length DELE1 and processed form of DELE1 (S-DELE1) in response to stress, leading to activate its protein kinase activity and trigger the integrated stress response (ISR).</text>
</comment>
<feature type="region of interest" description="Disordered" evidence="20">
    <location>
        <begin position="580"/>
        <end position="636"/>
    </location>
</feature>
<accession>A0A068S8I6</accession>
<keyword evidence="9" id="KW-0832">Ubl conjugation</keyword>
<organism evidence="22 23">
    <name type="scientific">Lichtheimia corymbifera JMRC:FSU:9682</name>
    <dbReference type="NCBI Taxonomy" id="1263082"/>
    <lineage>
        <taxon>Eukaryota</taxon>
        <taxon>Fungi</taxon>
        <taxon>Fungi incertae sedis</taxon>
        <taxon>Mucoromycota</taxon>
        <taxon>Mucoromycotina</taxon>
        <taxon>Mucoromycetes</taxon>
        <taxon>Mucorales</taxon>
        <taxon>Lichtheimiaceae</taxon>
        <taxon>Lichtheimia</taxon>
    </lineage>
</organism>
<evidence type="ECO:0000256" key="8">
    <source>
        <dbReference type="ARBA" id="ARBA00022840"/>
    </source>
</evidence>
<evidence type="ECO:0000256" key="4">
    <source>
        <dbReference type="ARBA" id="ARBA00022679"/>
    </source>
</evidence>
<dbReference type="PANTHER" id="PTHR11042">
    <property type="entry name" value="EUKARYOTIC TRANSLATION INITIATION FACTOR 2-ALPHA KINASE EIF2-ALPHA KINASE -RELATED"/>
    <property type="match status" value="1"/>
</dbReference>
<evidence type="ECO:0000256" key="9">
    <source>
        <dbReference type="ARBA" id="ARBA00022843"/>
    </source>
</evidence>
<evidence type="ECO:0000256" key="10">
    <source>
        <dbReference type="ARBA" id="ARBA00023157"/>
    </source>
</evidence>
<comment type="catalytic activity">
    <reaction evidence="18">
        <text>L-seryl-[protein] + ATP = O-phospho-L-seryl-[protein] + ADP + H(+)</text>
        <dbReference type="Rhea" id="RHEA:17989"/>
        <dbReference type="Rhea" id="RHEA-COMP:9863"/>
        <dbReference type="Rhea" id="RHEA-COMP:11604"/>
        <dbReference type="ChEBI" id="CHEBI:15378"/>
        <dbReference type="ChEBI" id="CHEBI:29999"/>
        <dbReference type="ChEBI" id="CHEBI:30616"/>
        <dbReference type="ChEBI" id="CHEBI:83421"/>
        <dbReference type="ChEBI" id="CHEBI:456216"/>
        <dbReference type="EC" id="2.7.11.1"/>
    </reaction>
    <physiologicalReaction direction="left-to-right" evidence="18">
        <dbReference type="Rhea" id="RHEA:17990"/>
    </physiologicalReaction>
</comment>
<dbReference type="InterPro" id="IPR017441">
    <property type="entry name" value="Protein_kinase_ATP_BS"/>
</dbReference>
<name>A0A068S8I6_9FUNG</name>
<evidence type="ECO:0000313" key="23">
    <source>
        <dbReference type="Proteomes" id="UP000027586"/>
    </source>
</evidence>
<evidence type="ECO:0000313" key="22">
    <source>
        <dbReference type="EMBL" id="CDH58604.1"/>
    </source>
</evidence>
<evidence type="ECO:0000256" key="11">
    <source>
        <dbReference type="ARBA" id="ARBA00023193"/>
    </source>
</evidence>
<evidence type="ECO:0000256" key="16">
    <source>
        <dbReference type="ARBA" id="ARBA00046654"/>
    </source>
</evidence>
<dbReference type="CDD" id="cd13996">
    <property type="entry name" value="STKc_EIF2AK"/>
    <property type="match status" value="1"/>
</dbReference>
<dbReference type="Pfam" id="PF00069">
    <property type="entry name" value="Pkinase"/>
    <property type="match status" value="3"/>
</dbReference>
<proteinExistence type="inferred from homology"/>
<dbReference type="GO" id="GO:0017148">
    <property type="term" value="P:negative regulation of translation"/>
    <property type="evidence" value="ECO:0007669"/>
    <property type="project" value="UniProtKB-KW"/>
</dbReference>
<evidence type="ECO:0000256" key="19">
    <source>
        <dbReference type="PROSITE-ProRule" id="PRU10141"/>
    </source>
</evidence>
<evidence type="ECO:0000256" key="1">
    <source>
        <dbReference type="ARBA" id="ARBA00012513"/>
    </source>
</evidence>
<dbReference type="VEuPathDB" id="FungiDB:LCOR_09459.1"/>
<feature type="region of interest" description="Disordered" evidence="20">
    <location>
        <begin position="373"/>
        <end position="395"/>
    </location>
</feature>
<comment type="catalytic activity">
    <reaction evidence="17">
        <text>L-threonyl-[protein] + ATP = O-phospho-L-threonyl-[protein] + ADP + H(+)</text>
        <dbReference type="Rhea" id="RHEA:46608"/>
        <dbReference type="Rhea" id="RHEA-COMP:11060"/>
        <dbReference type="Rhea" id="RHEA-COMP:11605"/>
        <dbReference type="ChEBI" id="CHEBI:15378"/>
        <dbReference type="ChEBI" id="CHEBI:30013"/>
        <dbReference type="ChEBI" id="CHEBI:30616"/>
        <dbReference type="ChEBI" id="CHEBI:61977"/>
        <dbReference type="ChEBI" id="CHEBI:456216"/>
        <dbReference type="EC" id="2.7.11.1"/>
    </reaction>
    <physiologicalReaction direction="left-to-right" evidence="17">
        <dbReference type="Rhea" id="RHEA:46609"/>
    </physiologicalReaction>
</comment>
<evidence type="ECO:0000256" key="6">
    <source>
        <dbReference type="ARBA" id="ARBA00022741"/>
    </source>
</evidence>